<evidence type="ECO:0000313" key="4">
    <source>
        <dbReference type="EMBL" id="KTC73737.1"/>
    </source>
</evidence>
<gene>
    <name evidence="5" type="primary">lidA_1</name>
    <name evidence="4" type="ORF">Lbir_0999</name>
    <name evidence="5" type="ORF">NCTC12437_00528</name>
</gene>
<evidence type="ECO:0000256" key="1">
    <source>
        <dbReference type="SAM" id="Coils"/>
    </source>
</evidence>
<reference evidence="4 6" key="1">
    <citation type="submission" date="2015-11" db="EMBL/GenBank/DDBJ databases">
        <title>Genomic analysis of 38 Legionella species identifies large and diverse effector repertoires.</title>
        <authorList>
            <person name="Burstein D."/>
            <person name="Amaro F."/>
            <person name="Zusman T."/>
            <person name="Lifshitz Z."/>
            <person name="Cohen O."/>
            <person name="Gilbert J.A."/>
            <person name="Pupko T."/>
            <person name="Shuman H.A."/>
            <person name="Segal G."/>
        </authorList>
    </citation>
    <scope>NUCLEOTIDE SEQUENCE [LARGE SCALE GENOMIC DNA]</scope>
    <source>
        <strain evidence="4 6">CDC#1407-AL-14</strain>
    </source>
</reference>
<dbReference type="Pfam" id="PF18641">
    <property type="entry name" value="LidA_Long_CC"/>
    <property type="match status" value="1"/>
</dbReference>
<dbReference type="EMBL" id="LNXT01000013">
    <property type="protein sequence ID" value="KTC73737.1"/>
    <property type="molecule type" value="Genomic_DNA"/>
</dbReference>
<accession>A0A378I7L8</accession>
<keyword evidence="1" id="KW-0175">Coiled coil</keyword>
<protein>
    <submittedName>
        <fullName evidence="5">Dot/Icm system substrate protein LidA</fullName>
    </submittedName>
</protein>
<dbReference type="Proteomes" id="UP000255066">
    <property type="component" value="Unassembled WGS sequence"/>
</dbReference>
<organism evidence="5 7">
    <name type="scientific">Legionella birminghamensis</name>
    <dbReference type="NCBI Taxonomy" id="28083"/>
    <lineage>
        <taxon>Bacteria</taxon>
        <taxon>Pseudomonadati</taxon>
        <taxon>Pseudomonadota</taxon>
        <taxon>Gammaproteobacteria</taxon>
        <taxon>Legionellales</taxon>
        <taxon>Legionellaceae</taxon>
        <taxon>Legionella</taxon>
    </lineage>
</organism>
<dbReference type="Proteomes" id="UP000054735">
    <property type="component" value="Unassembled WGS sequence"/>
</dbReference>
<dbReference type="OrthoDB" id="5647374at2"/>
<name>A0A378I7L8_9GAMM</name>
<evidence type="ECO:0000313" key="6">
    <source>
        <dbReference type="Proteomes" id="UP000054735"/>
    </source>
</evidence>
<feature type="coiled-coil region" evidence="1">
    <location>
        <begin position="158"/>
        <end position="202"/>
    </location>
</feature>
<evidence type="ECO:0000256" key="2">
    <source>
        <dbReference type="SAM" id="MobiDB-lite"/>
    </source>
</evidence>
<feature type="domain" description="LidA long coiled-coil" evidence="3">
    <location>
        <begin position="169"/>
        <end position="366"/>
    </location>
</feature>
<dbReference type="AlphaFoldDB" id="A0A378I7L8"/>
<dbReference type="RefSeq" id="WP_058523099.1">
    <property type="nucleotide sequence ID" value="NZ_CAAAHV010000026.1"/>
</dbReference>
<evidence type="ECO:0000313" key="5">
    <source>
        <dbReference type="EMBL" id="STX30766.1"/>
    </source>
</evidence>
<proteinExistence type="predicted"/>
<evidence type="ECO:0000259" key="3">
    <source>
        <dbReference type="Pfam" id="PF18641"/>
    </source>
</evidence>
<dbReference type="EMBL" id="UGNW01000001">
    <property type="protein sequence ID" value="STX30766.1"/>
    <property type="molecule type" value="Genomic_DNA"/>
</dbReference>
<dbReference type="InterPro" id="IPR041463">
    <property type="entry name" value="LidA_long_CC"/>
</dbReference>
<feature type="region of interest" description="Disordered" evidence="2">
    <location>
        <begin position="478"/>
        <end position="499"/>
    </location>
</feature>
<keyword evidence="6" id="KW-1185">Reference proteome</keyword>
<reference evidence="5 7" key="2">
    <citation type="submission" date="2018-06" db="EMBL/GenBank/DDBJ databases">
        <authorList>
            <consortium name="Pathogen Informatics"/>
            <person name="Doyle S."/>
        </authorList>
    </citation>
    <scope>NUCLEOTIDE SEQUENCE [LARGE SCALE GENOMIC DNA]</scope>
    <source>
        <strain evidence="5 7">NCTC12437</strain>
    </source>
</reference>
<dbReference type="Gene3D" id="6.10.140.2010">
    <property type="match status" value="1"/>
</dbReference>
<sequence>MPSQHNSVSQWLMSFDNLPQEKKANSVPGSDVKKVLGLFGLKNAKDVHEFLESPEGREAKVRVYKEIAQHQAMIDAIHAKAQMDRLRSQRALAYLLMLLFAKRARAKKEYNAEIDRQIKQDLARNKVTQDTIKLEMPPFGLEWELLLEAYEISERIIHAALKQSLRDAQEIEKELERIDAKQQELTQKYDTLKELLNEHEAHLEPVYERSNPEEQTQFILQRLEQLKAAQTAAPKISPEQKQADKIHRQHLHNLLAALNNEKRMYNIFGMKVDNLKEAAFFVPIHYHLIMKDEHVYLFEHENELTDLPPQTPHLLDKAQKLDLQHKGMLGMQQLFHMKRAHEMNRLEQRRNAAETRRIEVLEDVAKFSKTLIDIDEARLHAMERVAVNANPSLGNRAPTPRPQPAFQKDIESSYTHMLRLMRDKPTPAAIESLKATVRAAQIQSAPLDRALNSLSPNSRMPEETRKLLQQGIGLFGGRIVPQPGHTAVRPQPDYSASRR</sequence>
<evidence type="ECO:0000313" key="7">
    <source>
        <dbReference type="Proteomes" id="UP000255066"/>
    </source>
</evidence>
<dbReference type="STRING" id="28083.Lbir_0999"/>